<dbReference type="PANTHER" id="PTHR30146:SF109">
    <property type="entry name" value="HTH-TYPE TRANSCRIPTIONAL REGULATOR GALS"/>
    <property type="match status" value="1"/>
</dbReference>
<keyword evidence="3" id="KW-0804">Transcription</keyword>
<evidence type="ECO:0000313" key="5">
    <source>
        <dbReference type="EMBL" id="SFI68744.1"/>
    </source>
</evidence>
<protein>
    <submittedName>
        <fullName evidence="5">Transcriptional regulator, LacI family</fullName>
    </submittedName>
</protein>
<dbReference type="AlphaFoldDB" id="A0A1I3K8L9"/>
<keyword evidence="2" id="KW-0238">DNA-binding</keyword>
<dbReference type="Proteomes" id="UP000198670">
    <property type="component" value="Unassembled WGS sequence"/>
</dbReference>
<dbReference type="InterPro" id="IPR000843">
    <property type="entry name" value="HTH_LacI"/>
</dbReference>
<evidence type="ECO:0000313" key="6">
    <source>
        <dbReference type="Proteomes" id="UP000198670"/>
    </source>
</evidence>
<dbReference type="SMART" id="SM00354">
    <property type="entry name" value="HTH_LACI"/>
    <property type="match status" value="1"/>
</dbReference>
<dbReference type="InterPro" id="IPR028082">
    <property type="entry name" value="Peripla_BP_I"/>
</dbReference>
<dbReference type="Gene3D" id="3.40.50.2300">
    <property type="match status" value="2"/>
</dbReference>
<dbReference type="Pfam" id="PF00356">
    <property type="entry name" value="LacI"/>
    <property type="match status" value="1"/>
</dbReference>
<name>A0A1I3K8L9_9SPHI</name>
<dbReference type="GO" id="GO:0000976">
    <property type="term" value="F:transcription cis-regulatory region binding"/>
    <property type="evidence" value="ECO:0007669"/>
    <property type="project" value="TreeGrafter"/>
</dbReference>
<accession>A0A1I3K8L9</accession>
<dbReference type="InterPro" id="IPR046335">
    <property type="entry name" value="LacI/GalR-like_sensor"/>
</dbReference>
<sequence>MPQMTLRDIALALELSVSTVSKALRDSYEISEDTKERVITYARANHYLPNRMAKSLKEGKSGSIGVVICSIDNSFVSRMLDGIDGACTQAGYDMIIMQSKESLVQEKSCLKQLEARGVEGILISPSAETVGFEHLLALREAGMPIVLFDRISERFESDQVGIDNYQAAFQATEHLIANKYRRIAMLNIGPDVHFASQRGAGYLDALKRNHLTYGEALVRLCLSSAGETLKDCVRAGIQSLFELAEPPDALFTATDQLSTLSLSVLHEMGRRIPADIALIGFSNTELADVLTPPLSTLHQPALEIGRLAAEKLISLITHKGIPEGYETVRLPARLDIRDSSGPRVRKQVIV</sequence>
<dbReference type="Pfam" id="PF13377">
    <property type="entry name" value="Peripla_BP_3"/>
    <property type="match status" value="1"/>
</dbReference>
<keyword evidence="6" id="KW-1185">Reference proteome</keyword>
<dbReference type="Gene3D" id="1.10.260.40">
    <property type="entry name" value="lambda repressor-like DNA-binding domains"/>
    <property type="match status" value="1"/>
</dbReference>
<dbReference type="SUPFAM" id="SSF53822">
    <property type="entry name" value="Periplasmic binding protein-like I"/>
    <property type="match status" value="1"/>
</dbReference>
<dbReference type="PROSITE" id="PS50932">
    <property type="entry name" value="HTH_LACI_2"/>
    <property type="match status" value="1"/>
</dbReference>
<evidence type="ECO:0000256" key="3">
    <source>
        <dbReference type="ARBA" id="ARBA00023163"/>
    </source>
</evidence>
<dbReference type="InterPro" id="IPR010982">
    <property type="entry name" value="Lambda_DNA-bd_dom_sf"/>
</dbReference>
<evidence type="ECO:0000259" key="4">
    <source>
        <dbReference type="PROSITE" id="PS50932"/>
    </source>
</evidence>
<proteinExistence type="predicted"/>
<dbReference type="SUPFAM" id="SSF47413">
    <property type="entry name" value="lambda repressor-like DNA-binding domains"/>
    <property type="match status" value="1"/>
</dbReference>
<dbReference type="CDD" id="cd06267">
    <property type="entry name" value="PBP1_LacI_sugar_binding-like"/>
    <property type="match status" value="1"/>
</dbReference>
<dbReference type="STRING" id="1477437.SAMN05444682_105121"/>
<feature type="domain" description="HTH lacI-type" evidence="4">
    <location>
        <begin position="4"/>
        <end position="58"/>
    </location>
</feature>
<organism evidence="5 6">
    <name type="scientific">Parapedobacter indicus</name>
    <dbReference type="NCBI Taxonomy" id="1477437"/>
    <lineage>
        <taxon>Bacteria</taxon>
        <taxon>Pseudomonadati</taxon>
        <taxon>Bacteroidota</taxon>
        <taxon>Sphingobacteriia</taxon>
        <taxon>Sphingobacteriales</taxon>
        <taxon>Sphingobacteriaceae</taxon>
        <taxon>Parapedobacter</taxon>
    </lineage>
</organism>
<dbReference type="EMBL" id="FOQO01000005">
    <property type="protein sequence ID" value="SFI68744.1"/>
    <property type="molecule type" value="Genomic_DNA"/>
</dbReference>
<evidence type="ECO:0000256" key="2">
    <source>
        <dbReference type="ARBA" id="ARBA00023125"/>
    </source>
</evidence>
<evidence type="ECO:0000256" key="1">
    <source>
        <dbReference type="ARBA" id="ARBA00023015"/>
    </source>
</evidence>
<keyword evidence="1" id="KW-0805">Transcription regulation</keyword>
<dbReference type="CDD" id="cd01392">
    <property type="entry name" value="HTH_LacI"/>
    <property type="match status" value="1"/>
</dbReference>
<gene>
    <name evidence="5" type="ORF">SAMN05444682_105121</name>
</gene>
<dbReference type="GO" id="GO:0003700">
    <property type="term" value="F:DNA-binding transcription factor activity"/>
    <property type="evidence" value="ECO:0007669"/>
    <property type="project" value="TreeGrafter"/>
</dbReference>
<dbReference type="PANTHER" id="PTHR30146">
    <property type="entry name" value="LACI-RELATED TRANSCRIPTIONAL REPRESSOR"/>
    <property type="match status" value="1"/>
</dbReference>
<reference evidence="5 6" key="1">
    <citation type="submission" date="2016-10" db="EMBL/GenBank/DDBJ databases">
        <authorList>
            <person name="de Groot N.N."/>
        </authorList>
    </citation>
    <scope>NUCLEOTIDE SEQUENCE [LARGE SCALE GENOMIC DNA]</scope>
    <source>
        <strain evidence="5 6">RK1</strain>
    </source>
</reference>